<keyword evidence="1" id="KW-0863">Zinc-finger</keyword>
<keyword evidence="5" id="KW-1185">Reference proteome</keyword>
<dbReference type="InterPro" id="IPR013087">
    <property type="entry name" value="Znf_C2H2_type"/>
</dbReference>
<proteinExistence type="predicted"/>
<reference evidence="4 5" key="1">
    <citation type="submission" date="2020-02" db="EMBL/GenBank/DDBJ databases">
        <authorList>
            <person name="Ferguson B K."/>
        </authorList>
    </citation>
    <scope>NUCLEOTIDE SEQUENCE [LARGE SCALE GENOMIC DNA]</scope>
</reference>
<feature type="region of interest" description="Disordered" evidence="2">
    <location>
        <begin position="28"/>
        <end position="62"/>
    </location>
</feature>
<gene>
    <name evidence="4" type="ORF">NTEN_LOCUS13732</name>
</gene>
<dbReference type="OrthoDB" id="2687452at2759"/>
<keyword evidence="1" id="KW-0862">Zinc</keyword>
<dbReference type="Proteomes" id="UP000479000">
    <property type="component" value="Unassembled WGS sequence"/>
</dbReference>
<evidence type="ECO:0000256" key="2">
    <source>
        <dbReference type="SAM" id="MobiDB-lite"/>
    </source>
</evidence>
<evidence type="ECO:0000256" key="1">
    <source>
        <dbReference type="PROSITE-ProRule" id="PRU00042"/>
    </source>
</evidence>
<evidence type="ECO:0000313" key="5">
    <source>
        <dbReference type="Proteomes" id="UP000479000"/>
    </source>
</evidence>
<dbReference type="PROSITE" id="PS00028">
    <property type="entry name" value="ZINC_FINGER_C2H2_1"/>
    <property type="match status" value="1"/>
</dbReference>
<dbReference type="SMART" id="SM00355">
    <property type="entry name" value="ZnF_C2H2"/>
    <property type="match status" value="5"/>
</dbReference>
<feature type="domain" description="C2H2-type" evidence="3">
    <location>
        <begin position="99"/>
        <end position="126"/>
    </location>
</feature>
<evidence type="ECO:0000313" key="4">
    <source>
        <dbReference type="EMBL" id="CAB0008486.1"/>
    </source>
</evidence>
<dbReference type="AlphaFoldDB" id="A0A6H5GZ66"/>
<keyword evidence="1" id="KW-0479">Metal-binding</keyword>
<feature type="region of interest" description="Disordered" evidence="2">
    <location>
        <begin position="354"/>
        <end position="376"/>
    </location>
</feature>
<dbReference type="EMBL" id="CADCXU010020472">
    <property type="protein sequence ID" value="CAB0008486.1"/>
    <property type="molecule type" value="Genomic_DNA"/>
</dbReference>
<dbReference type="GO" id="GO:0008270">
    <property type="term" value="F:zinc ion binding"/>
    <property type="evidence" value="ECO:0007669"/>
    <property type="project" value="UniProtKB-KW"/>
</dbReference>
<dbReference type="PROSITE" id="PS50157">
    <property type="entry name" value="ZINC_FINGER_C2H2_2"/>
    <property type="match status" value="2"/>
</dbReference>
<protein>
    <recommendedName>
        <fullName evidence="3">C2H2-type domain-containing protein</fullName>
    </recommendedName>
</protein>
<feature type="domain" description="C2H2-type" evidence="3">
    <location>
        <begin position="267"/>
        <end position="295"/>
    </location>
</feature>
<accession>A0A6H5GZ66</accession>
<sequence length="400" mass="45997">MSYPAIHGSDAEEWNPAEVAIELWNADQDAPDSAIGKNSGGRRSRGKNGYSSPSVRRSKSWKNDTENLIPAAELCDECNLHFSFMQVHMRVAHERLAEINCAFCGLPFDSNANLFSHLTCHEDRQLICCICRVSVNVSLGFQVVNGGTVSQLRKRISFNERTEIWQWELKVKSFGDLQEGVDIVPVNGESESKVSYRQCVKIDGRYHCPDETCSDNNHRGYGNETMIRNHIRRNHMVDEWTHCRICNIFFRCNFTFHRHEEEVKHVYSCSQCTTKTNTMARFLYHVRTTHYDETTSIDGKSMPKTRLNFIQDQELFSICIDPLTQQLERYTKVKPRHKPVFTVQGCQYFPRTESYGSKKLKNPRIPRIQAPRTEDDGLGRNLLSAALSDDSCQPDLLRTC</sequence>
<name>A0A6H5GZ66_9HEMI</name>
<evidence type="ECO:0000259" key="3">
    <source>
        <dbReference type="PROSITE" id="PS50157"/>
    </source>
</evidence>
<organism evidence="4 5">
    <name type="scientific">Nesidiocoris tenuis</name>
    <dbReference type="NCBI Taxonomy" id="355587"/>
    <lineage>
        <taxon>Eukaryota</taxon>
        <taxon>Metazoa</taxon>
        <taxon>Ecdysozoa</taxon>
        <taxon>Arthropoda</taxon>
        <taxon>Hexapoda</taxon>
        <taxon>Insecta</taxon>
        <taxon>Pterygota</taxon>
        <taxon>Neoptera</taxon>
        <taxon>Paraneoptera</taxon>
        <taxon>Hemiptera</taxon>
        <taxon>Heteroptera</taxon>
        <taxon>Panheteroptera</taxon>
        <taxon>Cimicomorpha</taxon>
        <taxon>Miridae</taxon>
        <taxon>Dicyphina</taxon>
        <taxon>Nesidiocoris</taxon>
    </lineage>
</organism>